<evidence type="ECO:0000256" key="8">
    <source>
        <dbReference type="ARBA" id="ARBA00048679"/>
    </source>
</evidence>
<dbReference type="PANTHER" id="PTHR24363:SF0">
    <property type="entry name" value="SERINE_THREONINE KINASE LIKE DOMAIN CONTAINING 1"/>
    <property type="match status" value="1"/>
</dbReference>
<organism evidence="13 14">
    <name type="scientific">Trichocoleus desertorum GB2-A4</name>
    <dbReference type="NCBI Taxonomy" id="2933944"/>
    <lineage>
        <taxon>Bacteria</taxon>
        <taxon>Bacillati</taxon>
        <taxon>Cyanobacteriota</taxon>
        <taxon>Cyanophyceae</taxon>
        <taxon>Leptolyngbyales</taxon>
        <taxon>Trichocoleusaceae</taxon>
        <taxon>Trichocoleus</taxon>
    </lineage>
</organism>
<comment type="catalytic activity">
    <reaction evidence="8">
        <text>L-seryl-[protein] + ATP = O-phospho-L-seryl-[protein] + ADP + H(+)</text>
        <dbReference type="Rhea" id="RHEA:17989"/>
        <dbReference type="Rhea" id="RHEA-COMP:9863"/>
        <dbReference type="Rhea" id="RHEA-COMP:11604"/>
        <dbReference type="ChEBI" id="CHEBI:15378"/>
        <dbReference type="ChEBI" id="CHEBI:29999"/>
        <dbReference type="ChEBI" id="CHEBI:30616"/>
        <dbReference type="ChEBI" id="CHEBI:83421"/>
        <dbReference type="ChEBI" id="CHEBI:456216"/>
        <dbReference type="EC" id="2.7.11.1"/>
    </reaction>
</comment>
<dbReference type="RefSeq" id="WP_190439322.1">
    <property type="nucleotide sequence ID" value="NZ_JAMPKM010000003.1"/>
</dbReference>
<dbReference type="PANTHER" id="PTHR24363">
    <property type="entry name" value="SERINE/THREONINE PROTEIN KINASE"/>
    <property type="match status" value="1"/>
</dbReference>
<keyword evidence="6 9" id="KW-0067">ATP-binding</keyword>
<dbReference type="GO" id="GO:0004674">
    <property type="term" value="F:protein serine/threonine kinase activity"/>
    <property type="evidence" value="ECO:0007669"/>
    <property type="project" value="UniProtKB-KW"/>
</dbReference>
<keyword evidence="11" id="KW-0812">Transmembrane</keyword>
<keyword evidence="3" id="KW-0808">Transferase</keyword>
<keyword evidence="11" id="KW-1133">Transmembrane helix</keyword>
<evidence type="ECO:0000256" key="11">
    <source>
        <dbReference type="SAM" id="Phobius"/>
    </source>
</evidence>
<protein>
    <recommendedName>
        <fullName evidence="1">non-specific serine/threonine protein kinase</fullName>
        <ecNumber evidence="1">2.7.11.1</ecNumber>
    </recommendedName>
</protein>
<evidence type="ECO:0000256" key="3">
    <source>
        <dbReference type="ARBA" id="ARBA00022679"/>
    </source>
</evidence>
<keyword evidence="2 13" id="KW-0723">Serine/threonine-protein kinase</keyword>
<dbReference type="InterPro" id="IPR011009">
    <property type="entry name" value="Kinase-like_dom_sf"/>
</dbReference>
<evidence type="ECO:0000256" key="1">
    <source>
        <dbReference type="ARBA" id="ARBA00012513"/>
    </source>
</evidence>
<evidence type="ECO:0000256" key="4">
    <source>
        <dbReference type="ARBA" id="ARBA00022741"/>
    </source>
</evidence>
<feature type="transmembrane region" description="Helical" evidence="11">
    <location>
        <begin position="393"/>
        <end position="410"/>
    </location>
</feature>
<dbReference type="SUPFAM" id="SSF56112">
    <property type="entry name" value="Protein kinase-like (PK-like)"/>
    <property type="match status" value="1"/>
</dbReference>
<name>A0ABV0J5C3_9CYAN</name>
<dbReference type="InterPro" id="IPR017441">
    <property type="entry name" value="Protein_kinase_ATP_BS"/>
</dbReference>
<dbReference type="InterPro" id="IPR000719">
    <property type="entry name" value="Prot_kinase_dom"/>
</dbReference>
<feature type="compositionally biased region" description="Pro residues" evidence="10">
    <location>
        <begin position="319"/>
        <end position="358"/>
    </location>
</feature>
<comment type="catalytic activity">
    <reaction evidence="7">
        <text>L-threonyl-[protein] + ATP = O-phospho-L-threonyl-[protein] + ADP + H(+)</text>
        <dbReference type="Rhea" id="RHEA:46608"/>
        <dbReference type="Rhea" id="RHEA-COMP:11060"/>
        <dbReference type="Rhea" id="RHEA-COMP:11605"/>
        <dbReference type="ChEBI" id="CHEBI:15378"/>
        <dbReference type="ChEBI" id="CHEBI:30013"/>
        <dbReference type="ChEBI" id="CHEBI:30616"/>
        <dbReference type="ChEBI" id="CHEBI:61977"/>
        <dbReference type="ChEBI" id="CHEBI:456216"/>
        <dbReference type="EC" id="2.7.11.1"/>
    </reaction>
</comment>
<evidence type="ECO:0000256" key="10">
    <source>
        <dbReference type="SAM" id="MobiDB-lite"/>
    </source>
</evidence>
<dbReference type="EC" id="2.7.11.1" evidence="1"/>
<keyword evidence="5 13" id="KW-0418">Kinase</keyword>
<dbReference type="NCBIfam" id="NF045510">
    <property type="entry name" value="4Cys_prefix_kin"/>
    <property type="match status" value="1"/>
</dbReference>
<dbReference type="EMBL" id="JAMPKM010000003">
    <property type="protein sequence ID" value="MEP0816973.1"/>
    <property type="molecule type" value="Genomic_DNA"/>
</dbReference>
<feature type="transmembrane region" description="Helical" evidence="11">
    <location>
        <begin position="422"/>
        <end position="442"/>
    </location>
</feature>
<sequence>MDLYCTRPGCLRPQNSFADLDNTQVLKTVPQKYCTTCGMSLILLGRYLPLKLLGKGGFGAAFLARDRYTPAMRQCVVKQFQPSGDLSADQIEVAKNLFEREAEVLEQLGNNHPQIPDLFAFFSLTVPSRTSNKQDEFFYLVQEFIDGQNMEEELAQKGQLSQDEVVEVLVEVLKILRFVHDNHSIHRDIKPSNIMRHRNGRIYLLDFGAVKKAAGATSKSSTGIYSTGYAPPEQTSGGQVYPATDLYALAVTCIHLLTGKEPGDLFDSYSNSWNWRSQVTLSARLADVLDRMLLATPSQRFQSVAEVTAALALGATPSVSPPPPVSPGTAATPPPPVPVSTSPTPPPPPVVSPPAPPSMTRPRFSTLELLGGAAFTGFEGGLIAIALTSLFQPLWIGVGVSLLVLSVLVWAQSRRVIEKVDLVIITGITLALMYLLRGFWTLTFFPNILIVVTFAGLIAIAVAALFRLVYTLLSRFL</sequence>
<dbReference type="PROSITE" id="PS50011">
    <property type="entry name" value="PROTEIN_KINASE_DOM"/>
    <property type="match status" value="1"/>
</dbReference>
<comment type="caution">
    <text evidence="13">The sequence shown here is derived from an EMBL/GenBank/DDBJ whole genome shotgun (WGS) entry which is preliminary data.</text>
</comment>
<feature type="transmembrane region" description="Helical" evidence="11">
    <location>
        <begin position="448"/>
        <end position="470"/>
    </location>
</feature>
<evidence type="ECO:0000313" key="14">
    <source>
        <dbReference type="Proteomes" id="UP001464891"/>
    </source>
</evidence>
<evidence type="ECO:0000256" key="9">
    <source>
        <dbReference type="PROSITE-ProRule" id="PRU10141"/>
    </source>
</evidence>
<reference evidence="13 14" key="1">
    <citation type="submission" date="2022-04" db="EMBL/GenBank/DDBJ databases">
        <title>Positive selection, recombination, and allopatry shape intraspecific diversity of widespread and dominant cyanobacteria.</title>
        <authorList>
            <person name="Wei J."/>
            <person name="Shu W."/>
            <person name="Hu C."/>
        </authorList>
    </citation>
    <scope>NUCLEOTIDE SEQUENCE [LARGE SCALE GENOMIC DNA]</scope>
    <source>
        <strain evidence="13 14">GB2-A4</strain>
    </source>
</reference>
<dbReference type="Proteomes" id="UP001464891">
    <property type="component" value="Unassembled WGS sequence"/>
</dbReference>
<evidence type="ECO:0000256" key="7">
    <source>
        <dbReference type="ARBA" id="ARBA00047899"/>
    </source>
</evidence>
<keyword evidence="11" id="KW-0472">Membrane</keyword>
<feature type="domain" description="Protein kinase" evidence="12">
    <location>
        <begin position="47"/>
        <end position="319"/>
    </location>
</feature>
<keyword evidence="14" id="KW-1185">Reference proteome</keyword>
<evidence type="ECO:0000256" key="6">
    <source>
        <dbReference type="ARBA" id="ARBA00022840"/>
    </source>
</evidence>
<dbReference type="Gene3D" id="3.30.200.20">
    <property type="entry name" value="Phosphorylase Kinase, domain 1"/>
    <property type="match status" value="1"/>
</dbReference>
<proteinExistence type="predicted"/>
<keyword evidence="4 9" id="KW-0547">Nucleotide-binding</keyword>
<evidence type="ECO:0000256" key="2">
    <source>
        <dbReference type="ARBA" id="ARBA00022527"/>
    </source>
</evidence>
<dbReference type="Gene3D" id="1.10.510.10">
    <property type="entry name" value="Transferase(Phosphotransferase) domain 1"/>
    <property type="match status" value="1"/>
</dbReference>
<accession>A0ABV0J5C3</accession>
<evidence type="ECO:0000259" key="12">
    <source>
        <dbReference type="PROSITE" id="PS50011"/>
    </source>
</evidence>
<dbReference type="CDD" id="cd14014">
    <property type="entry name" value="STKc_PknB_like"/>
    <property type="match status" value="1"/>
</dbReference>
<evidence type="ECO:0000256" key="5">
    <source>
        <dbReference type="ARBA" id="ARBA00022777"/>
    </source>
</evidence>
<dbReference type="Pfam" id="PF00069">
    <property type="entry name" value="Pkinase"/>
    <property type="match status" value="1"/>
</dbReference>
<gene>
    <name evidence="13" type="ORF">NC998_07675</name>
</gene>
<feature type="region of interest" description="Disordered" evidence="10">
    <location>
        <begin position="318"/>
        <end position="358"/>
    </location>
</feature>
<dbReference type="SMART" id="SM00220">
    <property type="entry name" value="S_TKc"/>
    <property type="match status" value="1"/>
</dbReference>
<evidence type="ECO:0000313" key="13">
    <source>
        <dbReference type="EMBL" id="MEP0816973.1"/>
    </source>
</evidence>
<feature type="binding site" evidence="9">
    <location>
        <position position="78"/>
    </location>
    <ligand>
        <name>ATP</name>
        <dbReference type="ChEBI" id="CHEBI:30616"/>
    </ligand>
</feature>
<dbReference type="PROSITE" id="PS00107">
    <property type="entry name" value="PROTEIN_KINASE_ATP"/>
    <property type="match status" value="1"/>
</dbReference>